<dbReference type="Pfam" id="PF00067">
    <property type="entry name" value="p450"/>
    <property type="match status" value="1"/>
</dbReference>
<comment type="similarity">
    <text evidence="2">Belongs to the cytochrome P450 family.</text>
</comment>
<dbReference type="Gene3D" id="1.10.630.10">
    <property type="entry name" value="Cytochrome P450"/>
    <property type="match status" value="1"/>
</dbReference>
<proteinExistence type="inferred from homology"/>
<evidence type="ECO:0008006" key="9">
    <source>
        <dbReference type="Google" id="ProtNLM"/>
    </source>
</evidence>
<dbReference type="GO" id="GO:0005783">
    <property type="term" value="C:endoplasmic reticulum"/>
    <property type="evidence" value="ECO:0007669"/>
    <property type="project" value="TreeGrafter"/>
</dbReference>
<sequence length="130" mass="14520">MAMARIFEYCQTLPFPYSLAAVFFLIFLKRFVLWGRKMGSTTLPTVPVVPGLPIIGNLLQLKEKKPHKTFTKWAEIYGAVYSIRTGPSNVVVLNSPPTAKEVSALLPSCLFYFGFITLNITPDISQSLPH</sequence>
<dbReference type="PANTHER" id="PTHR47283:SF1">
    <property type="entry name" value="ENT-KAURENE OXIDASE, CHLOROPLASTIC"/>
    <property type="match status" value="1"/>
</dbReference>
<evidence type="ECO:0000256" key="1">
    <source>
        <dbReference type="ARBA" id="ARBA00004167"/>
    </source>
</evidence>
<keyword evidence="4 6" id="KW-1133">Transmembrane helix</keyword>
<keyword evidence="3 6" id="KW-0812">Transmembrane</keyword>
<dbReference type="Proteomes" id="UP000593577">
    <property type="component" value="Unassembled WGS sequence"/>
</dbReference>
<dbReference type="GO" id="GO:0005506">
    <property type="term" value="F:iron ion binding"/>
    <property type="evidence" value="ECO:0007669"/>
    <property type="project" value="InterPro"/>
</dbReference>
<evidence type="ECO:0000256" key="4">
    <source>
        <dbReference type="ARBA" id="ARBA00022989"/>
    </source>
</evidence>
<gene>
    <name evidence="7" type="ORF">Goari_022205</name>
</gene>
<dbReference type="GO" id="GO:0009686">
    <property type="term" value="P:gibberellin biosynthetic process"/>
    <property type="evidence" value="ECO:0007669"/>
    <property type="project" value="InterPro"/>
</dbReference>
<protein>
    <recommendedName>
        <fullName evidence="9">Ent-kaurene oxidase</fullName>
    </recommendedName>
</protein>
<keyword evidence="8" id="KW-1185">Reference proteome</keyword>
<organism evidence="7 8">
    <name type="scientific">Gossypium aridum</name>
    <name type="common">American cotton</name>
    <name type="synonym">Erioxylum aridum</name>
    <dbReference type="NCBI Taxonomy" id="34290"/>
    <lineage>
        <taxon>Eukaryota</taxon>
        <taxon>Viridiplantae</taxon>
        <taxon>Streptophyta</taxon>
        <taxon>Embryophyta</taxon>
        <taxon>Tracheophyta</taxon>
        <taxon>Spermatophyta</taxon>
        <taxon>Magnoliopsida</taxon>
        <taxon>eudicotyledons</taxon>
        <taxon>Gunneridae</taxon>
        <taxon>Pentapetalae</taxon>
        <taxon>rosids</taxon>
        <taxon>malvids</taxon>
        <taxon>Malvales</taxon>
        <taxon>Malvaceae</taxon>
        <taxon>Malvoideae</taxon>
        <taxon>Gossypium</taxon>
    </lineage>
</organism>
<reference evidence="7 8" key="1">
    <citation type="journal article" date="2019" name="Genome Biol. Evol.">
        <title>Insights into the evolution of the New World diploid cottons (Gossypium, subgenus Houzingenia) based on genome sequencing.</title>
        <authorList>
            <person name="Grover C.E."/>
            <person name="Arick M.A. 2nd"/>
            <person name="Thrash A."/>
            <person name="Conover J.L."/>
            <person name="Sanders W.S."/>
            <person name="Peterson D.G."/>
            <person name="Frelichowski J.E."/>
            <person name="Scheffler J.A."/>
            <person name="Scheffler B.E."/>
            <person name="Wendel J.F."/>
        </authorList>
    </citation>
    <scope>NUCLEOTIDE SEQUENCE [LARGE SCALE GENOMIC DNA]</scope>
    <source>
        <strain evidence="7">185</strain>
        <tissue evidence="7">Leaf</tissue>
    </source>
</reference>
<dbReference type="GO" id="GO:0009707">
    <property type="term" value="C:chloroplast outer membrane"/>
    <property type="evidence" value="ECO:0007669"/>
    <property type="project" value="TreeGrafter"/>
</dbReference>
<evidence type="ECO:0000256" key="5">
    <source>
        <dbReference type="ARBA" id="ARBA00023136"/>
    </source>
</evidence>
<accession>A0A7J8YPI4</accession>
<comment type="caution">
    <text evidence="7">The sequence shown here is derived from an EMBL/GenBank/DDBJ whole genome shotgun (WGS) entry which is preliminary data.</text>
</comment>
<dbReference type="InterPro" id="IPR001128">
    <property type="entry name" value="Cyt_P450"/>
</dbReference>
<comment type="subcellular location">
    <subcellularLocation>
        <location evidence="1">Membrane</location>
        <topology evidence="1">Single-pass membrane protein</topology>
    </subcellularLocation>
</comment>
<dbReference type="GO" id="GO:0052615">
    <property type="term" value="F:ent-kaurene oxidase activity"/>
    <property type="evidence" value="ECO:0007669"/>
    <property type="project" value="InterPro"/>
</dbReference>
<keyword evidence="5 6" id="KW-0472">Membrane</keyword>
<evidence type="ECO:0000313" key="8">
    <source>
        <dbReference type="Proteomes" id="UP000593577"/>
    </source>
</evidence>
<dbReference type="AlphaFoldDB" id="A0A7J8YPI4"/>
<dbReference type="InterPro" id="IPR044225">
    <property type="entry name" value="KO_chloroplastic"/>
</dbReference>
<dbReference type="GO" id="GO:0020037">
    <property type="term" value="F:heme binding"/>
    <property type="evidence" value="ECO:0007669"/>
    <property type="project" value="InterPro"/>
</dbReference>
<dbReference type="EMBL" id="JABFAA010139920">
    <property type="protein sequence ID" value="MBA0700934.1"/>
    <property type="molecule type" value="Genomic_DNA"/>
</dbReference>
<feature type="transmembrane region" description="Helical" evidence="6">
    <location>
        <begin position="6"/>
        <end position="28"/>
    </location>
</feature>
<dbReference type="SUPFAM" id="SSF48264">
    <property type="entry name" value="Cytochrome P450"/>
    <property type="match status" value="1"/>
</dbReference>
<evidence type="ECO:0000256" key="2">
    <source>
        <dbReference type="ARBA" id="ARBA00010617"/>
    </source>
</evidence>
<dbReference type="PANTHER" id="PTHR47283">
    <property type="entry name" value="ENT-KAURENE OXIDASE, CHLOROPLASTIC"/>
    <property type="match status" value="1"/>
</dbReference>
<name>A0A7J8YPI4_GOSAI</name>
<evidence type="ECO:0000313" key="7">
    <source>
        <dbReference type="EMBL" id="MBA0700934.1"/>
    </source>
</evidence>
<dbReference type="InterPro" id="IPR036396">
    <property type="entry name" value="Cyt_P450_sf"/>
</dbReference>
<evidence type="ECO:0000256" key="3">
    <source>
        <dbReference type="ARBA" id="ARBA00022692"/>
    </source>
</evidence>
<dbReference type="GO" id="GO:0010241">
    <property type="term" value="P:ent-kaurene oxidation to kaurenoic acid"/>
    <property type="evidence" value="ECO:0007669"/>
    <property type="project" value="InterPro"/>
</dbReference>
<dbReference type="GO" id="GO:0016709">
    <property type="term" value="F:oxidoreductase activity, acting on paired donors, with incorporation or reduction of molecular oxygen, NAD(P)H as one donor, and incorporation of one atom of oxygen"/>
    <property type="evidence" value="ECO:0007669"/>
    <property type="project" value="TreeGrafter"/>
</dbReference>
<evidence type="ECO:0000256" key="6">
    <source>
        <dbReference type="SAM" id="Phobius"/>
    </source>
</evidence>